<comment type="caution">
    <text evidence="1">The sequence shown here is derived from an EMBL/GenBank/DDBJ whole genome shotgun (WGS) entry which is preliminary data.</text>
</comment>
<dbReference type="PANTHER" id="PTHR11439:SF484">
    <property type="entry name" value="REVERSE TRANSCRIPTASE TY1_COPIA-TYPE DOMAIN-CONTAINING PROTEIN"/>
    <property type="match status" value="1"/>
</dbReference>
<gene>
    <name evidence="1" type="ORF">CK203_082064</name>
</gene>
<accession>A0A438E201</accession>
<dbReference type="AlphaFoldDB" id="A0A438E201"/>
<evidence type="ECO:0000313" key="2">
    <source>
        <dbReference type="Proteomes" id="UP000288805"/>
    </source>
</evidence>
<evidence type="ECO:0000313" key="1">
    <source>
        <dbReference type="EMBL" id="RVW41745.1"/>
    </source>
</evidence>
<name>A0A438E201_VITVI</name>
<reference evidence="1 2" key="1">
    <citation type="journal article" date="2018" name="PLoS Genet.">
        <title>Population sequencing reveals clonal diversity and ancestral inbreeding in the grapevine cultivar Chardonnay.</title>
        <authorList>
            <person name="Roach M.J."/>
            <person name="Johnson D.L."/>
            <person name="Bohlmann J."/>
            <person name="van Vuuren H.J."/>
            <person name="Jones S.J."/>
            <person name="Pretorius I.S."/>
            <person name="Schmidt S.A."/>
            <person name="Borneman A.R."/>
        </authorList>
    </citation>
    <scope>NUCLEOTIDE SEQUENCE [LARGE SCALE GENOMIC DNA]</scope>
    <source>
        <strain evidence="2">cv. Chardonnay</strain>
        <tissue evidence="1">Leaf</tissue>
    </source>
</reference>
<proteinExistence type="predicted"/>
<evidence type="ECO:0008006" key="3">
    <source>
        <dbReference type="Google" id="ProtNLM"/>
    </source>
</evidence>
<sequence length="378" mass="42394">MFGSKRALIRLQIAACTTEKGRRPQIAAWYHQKGRRTLPKHVQDWGGEKSSRSFAGKTVWRATGQKSPKEVRAGLGWENQDVGRLVGVRRSWRRRRVVGKRPHAPSQAGAWRSPPGAPLGVVGVGKDVTGKVRWKICRRTHEALSHPSWRQAMVDEMAALHSNGTWDLCFTSGKSTVGCRWVYAVKVDPDGQVDALRPRLVAKAILRFMVLIMVTHSPLLPKIASVRLLLSMAAMWGVWFSVQVTPFSVWLETNLLEHGLAVLALLFKSLACFAVTADHSIFYHHNSLGQCIYLVVYVDDIVITAQSSSGVVLSQRKYALDILKENRQFLQSPCDSHWDAVIRILRYIKSTPGQGVLYENRVILRLLVTQMQIGLAHP</sequence>
<dbReference type="PANTHER" id="PTHR11439">
    <property type="entry name" value="GAG-POL-RELATED RETROTRANSPOSON"/>
    <property type="match status" value="1"/>
</dbReference>
<dbReference type="Proteomes" id="UP000288805">
    <property type="component" value="Unassembled WGS sequence"/>
</dbReference>
<protein>
    <recommendedName>
        <fullName evidence="3">Reverse transcriptase Ty1/copia-type domain-containing protein</fullName>
    </recommendedName>
</protein>
<dbReference type="EMBL" id="QGNW01001432">
    <property type="protein sequence ID" value="RVW41745.1"/>
    <property type="molecule type" value="Genomic_DNA"/>
</dbReference>
<organism evidence="1 2">
    <name type="scientific">Vitis vinifera</name>
    <name type="common">Grape</name>
    <dbReference type="NCBI Taxonomy" id="29760"/>
    <lineage>
        <taxon>Eukaryota</taxon>
        <taxon>Viridiplantae</taxon>
        <taxon>Streptophyta</taxon>
        <taxon>Embryophyta</taxon>
        <taxon>Tracheophyta</taxon>
        <taxon>Spermatophyta</taxon>
        <taxon>Magnoliopsida</taxon>
        <taxon>eudicotyledons</taxon>
        <taxon>Gunneridae</taxon>
        <taxon>Pentapetalae</taxon>
        <taxon>rosids</taxon>
        <taxon>Vitales</taxon>
        <taxon>Vitaceae</taxon>
        <taxon>Viteae</taxon>
        <taxon>Vitis</taxon>
    </lineage>
</organism>